<keyword evidence="5" id="KW-0720">Serine protease</keyword>
<dbReference type="SUPFAM" id="SSF141986">
    <property type="entry name" value="LD-carboxypeptidase A C-terminal domain-like"/>
    <property type="match status" value="1"/>
</dbReference>
<comment type="similarity">
    <text evidence="1">Belongs to the peptidase S66 family.</text>
</comment>
<reference evidence="8 9" key="1">
    <citation type="submission" date="2024-06" db="EMBL/GenBank/DDBJ databases">
        <title>Sorghum-associated microbial communities from plants grown in Nebraska, USA.</title>
        <authorList>
            <person name="Schachtman D."/>
        </authorList>
    </citation>
    <scope>NUCLEOTIDE SEQUENCE [LARGE SCALE GENOMIC DNA]</scope>
    <source>
        <strain evidence="8 9">736</strain>
    </source>
</reference>
<dbReference type="Pfam" id="PF02016">
    <property type="entry name" value="Peptidase_S66"/>
    <property type="match status" value="1"/>
</dbReference>
<dbReference type="Gene3D" id="3.40.50.10740">
    <property type="entry name" value="Class I glutamine amidotransferase-like"/>
    <property type="match status" value="1"/>
</dbReference>
<comment type="caution">
    <text evidence="8">The sequence shown here is derived from an EMBL/GenBank/DDBJ whole genome shotgun (WGS) entry which is preliminary data.</text>
</comment>
<dbReference type="InterPro" id="IPR029062">
    <property type="entry name" value="Class_I_gatase-like"/>
</dbReference>
<dbReference type="InterPro" id="IPR027461">
    <property type="entry name" value="Carboxypeptidase_A_C_sf"/>
</dbReference>
<dbReference type="SUPFAM" id="SSF52317">
    <property type="entry name" value="Class I glutamine amidotransferase-like"/>
    <property type="match status" value="1"/>
</dbReference>
<dbReference type="InterPro" id="IPR003507">
    <property type="entry name" value="S66_fam"/>
</dbReference>
<dbReference type="InterPro" id="IPR040921">
    <property type="entry name" value="Peptidase_S66C"/>
</dbReference>
<organism evidence="8 9">
    <name type="scientific">Lysinibacillus parviboronicapiens</name>
    <dbReference type="NCBI Taxonomy" id="436516"/>
    <lineage>
        <taxon>Bacteria</taxon>
        <taxon>Bacillati</taxon>
        <taxon>Bacillota</taxon>
        <taxon>Bacilli</taxon>
        <taxon>Bacillales</taxon>
        <taxon>Bacillaceae</taxon>
        <taxon>Lysinibacillus</taxon>
    </lineage>
</organism>
<dbReference type="InterPro" id="IPR040449">
    <property type="entry name" value="Peptidase_S66_N"/>
</dbReference>
<dbReference type="EMBL" id="JBEPSB010000042">
    <property type="protein sequence ID" value="MET4563454.1"/>
    <property type="molecule type" value="Genomic_DNA"/>
</dbReference>
<keyword evidence="9" id="KW-1185">Reference proteome</keyword>
<dbReference type="EC" id="3.4.17.13" evidence="8"/>
<dbReference type="Pfam" id="PF17676">
    <property type="entry name" value="Peptidase_S66C"/>
    <property type="match status" value="1"/>
</dbReference>
<dbReference type="GO" id="GO:0106415">
    <property type="term" value="F:muramoyltetrapeptide carboxypeptidase activity"/>
    <property type="evidence" value="ECO:0007669"/>
    <property type="project" value="UniProtKB-EC"/>
</dbReference>
<keyword evidence="4 8" id="KW-0378">Hydrolase</keyword>
<evidence type="ECO:0000256" key="5">
    <source>
        <dbReference type="ARBA" id="ARBA00022825"/>
    </source>
</evidence>
<feature type="domain" description="LD-carboxypeptidase N-terminal" evidence="6">
    <location>
        <begin position="32"/>
        <end position="148"/>
    </location>
</feature>
<dbReference type="Gene3D" id="3.50.30.60">
    <property type="entry name" value="LD-carboxypeptidase A C-terminal domain-like"/>
    <property type="match status" value="1"/>
</dbReference>
<evidence type="ECO:0000256" key="2">
    <source>
        <dbReference type="ARBA" id="ARBA00022645"/>
    </source>
</evidence>
<accession>A0ABV2PRN3</accession>
<keyword evidence="3" id="KW-0645">Protease</keyword>
<sequence length="318" mass="34816">MMQSYTYARIKKSIGGVIVKNTVPRLVKGDTVGFVALSSLVEPEKLGEALAFLDELDLRYKIGDTINAKHDYLAGSDEERLADFHAMVKDPEVKAIFCVKGGYGSARIAGKIDYDLLAENPKIFWGFSDLTYLHGAIHEFADLVTFHGPMLMAASKMDDISKKMFLQLFTPMEVQYTEMISPLTAIAPGVARGQIVGGNLRRLVSTLGTKFEVRTESKILLIEDIAESIPRIDSMLQQLKQARKLEQLAGVIIGSFTQTGADEAALLTLMTEYFAELGVPVVAGFKIGHETTNIAIPLGVDAILDAQEKVLRILPGVH</sequence>
<name>A0ABV2PRN3_9BACI</name>
<evidence type="ECO:0000256" key="3">
    <source>
        <dbReference type="ARBA" id="ARBA00022670"/>
    </source>
</evidence>
<evidence type="ECO:0000256" key="4">
    <source>
        <dbReference type="ARBA" id="ARBA00022801"/>
    </source>
</evidence>
<dbReference type="CDD" id="cd07025">
    <property type="entry name" value="Peptidase_S66"/>
    <property type="match status" value="1"/>
</dbReference>
<dbReference type="PIRSF" id="PIRSF028757">
    <property type="entry name" value="LD-carboxypeptidase"/>
    <property type="match status" value="1"/>
</dbReference>
<evidence type="ECO:0000259" key="6">
    <source>
        <dbReference type="Pfam" id="PF02016"/>
    </source>
</evidence>
<dbReference type="Proteomes" id="UP001549363">
    <property type="component" value="Unassembled WGS sequence"/>
</dbReference>
<evidence type="ECO:0000256" key="1">
    <source>
        <dbReference type="ARBA" id="ARBA00010233"/>
    </source>
</evidence>
<protein>
    <submittedName>
        <fullName evidence="8">Muramoyltetrapeptide carboxypeptidase</fullName>
        <ecNumber evidence="8">3.4.17.13</ecNumber>
    </submittedName>
</protein>
<feature type="domain" description="LD-carboxypeptidase C-terminal" evidence="7">
    <location>
        <begin position="192"/>
        <end position="302"/>
    </location>
</feature>
<gene>
    <name evidence="8" type="ORF">ABIA69_004651</name>
</gene>
<proteinExistence type="inferred from homology"/>
<dbReference type="PANTHER" id="PTHR30237:SF2">
    <property type="entry name" value="MUREIN TETRAPEPTIDE CARBOXYPEPTIDASE"/>
    <property type="match status" value="1"/>
</dbReference>
<evidence type="ECO:0000259" key="7">
    <source>
        <dbReference type="Pfam" id="PF17676"/>
    </source>
</evidence>
<evidence type="ECO:0000313" key="8">
    <source>
        <dbReference type="EMBL" id="MET4563454.1"/>
    </source>
</evidence>
<evidence type="ECO:0000313" key="9">
    <source>
        <dbReference type="Proteomes" id="UP001549363"/>
    </source>
</evidence>
<dbReference type="InterPro" id="IPR027478">
    <property type="entry name" value="LdcA_N"/>
</dbReference>
<keyword evidence="2 8" id="KW-0121">Carboxypeptidase</keyword>
<dbReference type="PANTHER" id="PTHR30237">
    <property type="entry name" value="MURAMOYLTETRAPEPTIDE CARBOXYPEPTIDASE"/>
    <property type="match status" value="1"/>
</dbReference>